<proteinExistence type="predicted"/>
<dbReference type="Proteomes" id="UP001164746">
    <property type="component" value="Chromosome 9"/>
</dbReference>
<evidence type="ECO:0000313" key="2">
    <source>
        <dbReference type="EMBL" id="WAR14215.1"/>
    </source>
</evidence>
<protein>
    <submittedName>
        <fullName evidence="2">UBP15-like protein</fullName>
    </submittedName>
</protein>
<dbReference type="Pfam" id="PF06337">
    <property type="entry name" value="DUSP"/>
    <property type="match status" value="1"/>
</dbReference>
<dbReference type="SUPFAM" id="SSF143791">
    <property type="entry name" value="DUSP-like"/>
    <property type="match status" value="1"/>
</dbReference>
<evidence type="ECO:0000313" key="3">
    <source>
        <dbReference type="Proteomes" id="UP001164746"/>
    </source>
</evidence>
<gene>
    <name evidence="2" type="ORF">MAR_004320</name>
</gene>
<feature type="domain" description="DUSP" evidence="1">
    <location>
        <begin position="250"/>
        <end position="323"/>
    </location>
</feature>
<organism evidence="2 3">
    <name type="scientific">Mya arenaria</name>
    <name type="common">Soft-shell clam</name>
    <dbReference type="NCBI Taxonomy" id="6604"/>
    <lineage>
        <taxon>Eukaryota</taxon>
        <taxon>Metazoa</taxon>
        <taxon>Spiralia</taxon>
        <taxon>Lophotrochozoa</taxon>
        <taxon>Mollusca</taxon>
        <taxon>Bivalvia</taxon>
        <taxon>Autobranchia</taxon>
        <taxon>Heteroconchia</taxon>
        <taxon>Euheterodonta</taxon>
        <taxon>Imparidentia</taxon>
        <taxon>Neoheterodontei</taxon>
        <taxon>Myida</taxon>
        <taxon>Myoidea</taxon>
        <taxon>Myidae</taxon>
        <taxon>Mya</taxon>
    </lineage>
</organism>
<dbReference type="InterPro" id="IPR006615">
    <property type="entry name" value="Pept_C19_DUSP"/>
</dbReference>
<sequence length="331" mass="38055">MVVICGRCLLQNHMKCESQLVDLNEVSHPTTDDINKLMHGLESILSDAQFLNKDVSVKRENNNLAKEDNLKAIRDFRKQIDIYFDNLQRKAEYEITQCHVKNEDVFTEQIKTCLDVKEEAQIKLKHINNILEKKQKSTIYVTKESLGIDIAILKKTLDEASRKPMGPLYEFHKNDVVQNLISTENVLGTVENVHTGSDEVTQTIRHEQVQLQDTFDGSAGKTAPKSVTVPPIEEQKSFIRNQLERPLIKGDTWNVLDEKWFKQWKSYVGYESWDNYNVGEESSNPGPIDNSPLFEGCLKMEMIKLFNVGSDKEVRLWNQTLKETPIMAPVM</sequence>
<dbReference type="InterPro" id="IPR035927">
    <property type="entry name" value="DUSP-like_sf"/>
</dbReference>
<evidence type="ECO:0000259" key="1">
    <source>
        <dbReference type="Pfam" id="PF06337"/>
    </source>
</evidence>
<keyword evidence="3" id="KW-1185">Reference proteome</keyword>
<accession>A0ABY7EXZ8</accession>
<name>A0ABY7EXZ8_MYAAR</name>
<dbReference type="EMBL" id="CP111020">
    <property type="protein sequence ID" value="WAR14215.1"/>
    <property type="molecule type" value="Genomic_DNA"/>
</dbReference>
<dbReference type="Gene3D" id="3.30.2230.10">
    <property type="entry name" value="DUSP-like"/>
    <property type="match status" value="1"/>
</dbReference>
<reference evidence="2" key="1">
    <citation type="submission" date="2022-11" db="EMBL/GenBank/DDBJ databases">
        <title>Centuries of genome instability and evolution in soft-shell clam transmissible cancer (bioRxiv).</title>
        <authorList>
            <person name="Hart S.F.M."/>
            <person name="Yonemitsu M.A."/>
            <person name="Giersch R.M."/>
            <person name="Beal B.F."/>
            <person name="Arriagada G."/>
            <person name="Davis B.W."/>
            <person name="Ostrander E.A."/>
            <person name="Goff S.P."/>
            <person name="Metzger M.J."/>
        </authorList>
    </citation>
    <scope>NUCLEOTIDE SEQUENCE</scope>
    <source>
        <strain evidence="2">MELC-2E11</strain>
        <tissue evidence="2">Siphon/mantle</tissue>
    </source>
</reference>